<keyword evidence="6 7" id="KW-0472">Membrane</keyword>
<evidence type="ECO:0000256" key="1">
    <source>
        <dbReference type="ARBA" id="ARBA00004424"/>
    </source>
</evidence>
<dbReference type="PANTHER" id="PTHR10010">
    <property type="entry name" value="SOLUTE CARRIER FAMILY 34 SODIUM PHOSPHATE , MEMBER 2-RELATED"/>
    <property type="match status" value="1"/>
</dbReference>
<proteinExistence type="inferred from homology"/>
<evidence type="ECO:0000256" key="7">
    <source>
        <dbReference type="SAM" id="Phobius"/>
    </source>
</evidence>
<protein>
    <submittedName>
        <fullName evidence="8">Sodium-dependent phosphate transport 2A</fullName>
    </submittedName>
</protein>
<dbReference type="Pfam" id="PF02690">
    <property type="entry name" value="Na_Pi_cotrans"/>
    <property type="match status" value="2"/>
</dbReference>
<dbReference type="GO" id="GO:0016324">
    <property type="term" value="C:apical plasma membrane"/>
    <property type="evidence" value="ECO:0007669"/>
    <property type="project" value="UniProtKB-SubCell"/>
</dbReference>
<keyword evidence="9" id="KW-1185">Reference proteome</keyword>
<evidence type="ECO:0000256" key="2">
    <source>
        <dbReference type="ARBA" id="ARBA00005808"/>
    </source>
</evidence>
<feature type="transmembrane region" description="Helical" evidence="7">
    <location>
        <begin position="56"/>
        <end position="80"/>
    </location>
</feature>
<keyword evidence="5 7" id="KW-1133">Transmembrane helix</keyword>
<evidence type="ECO:0000313" key="9">
    <source>
        <dbReference type="Proteomes" id="UP000276133"/>
    </source>
</evidence>
<accession>A0A3M7RR05</accession>
<sequence>MNKLSALKIAGKILGLLLCLFIFICSLELMSTSFQLLGARLIEKTNKLNAVLENKLAGLMIGILLTLLVQSSSTSSSIVVSMVSAKIIQVKAAIPIVMGTNIGTSITSTVVSFSQMGNNENFERAFSGAIVHDIFNFLSVIVLLPIEALFSYLEIITGLLVKPIAKFSDSGMDVSFLNKITKPLINSIIQINKTAIEELASGVGSGSNQTLLKHWCKFDEKSAKSPLVRCKFLFESVKWSDWVIGIILLLISVFLLCACLVFLVKLLNSLFSGKVSELLKKNVNSEFPGCFKYFTGYFALLIGAVLTIIIQSSSVFTSTLTPLVGIGIVSLERVFPLVLGSNIGTTITGILAALSSKASTLSYAIQIALCHLFFNISGILIWYPIPCLRRVPIKIAKRIGKITFKYKWFAFFYLFLMFLLVPILFLLLSFAGTIVLLCALFLIGTIGMVVFVLSFLQKKFPSVLPPYDKLIRRVCLCSKFKNESIVKNVKLNDTEEEKCKNVHTIFILSQSNLYNIEKLKHLA</sequence>
<evidence type="ECO:0000313" key="8">
    <source>
        <dbReference type="EMBL" id="RNA26003.1"/>
    </source>
</evidence>
<feature type="transmembrane region" description="Helical" evidence="7">
    <location>
        <begin position="134"/>
        <end position="161"/>
    </location>
</feature>
<dbReference type="AlphaFoldDB" id="A0A3M7RR05"/>
<dbReference type="InterPro" id="IPR003841">
    <property type="entry name" value="Na/Pi_transpt"/>
</dbReference>
<name>A0A3M7RR05_BRAPC</name>
<dbReference type="NCBIfam" id="NF037997">
    <property type="entry name" value="Na_Pi_symport"/>
    <property type="match status" value="2"/>
</dbReference>
<feature type="transmembrane region" description="Helical" evidence="7">
    <location>
        <begin position="12"/>
        <end position="36"/>
    </location>
</feature>
<dbReference type="STRING" id="10195.A0A3M7RR05"/>
<dbReference type="Proteomes" id="UP000276133">
    <property type="component" value="Unassembled WGS sequence"/>
</dbReference>
<dbReference type="PANTHER" id="PTHR10010:SF46">
    <property type="entry name" value="SODIUM-DEPENDENT PHOSPHATE TRANSPORT PROTEIN 2B"/>
    <property type="match status" value="1"/>
</dbReference>
<organism evidence="8 9">
    <name type="scientific">Brachionus plicatilis</name>
    <name type="common">Marine rotifer</name>
    <name type="synonym">Brachionus muelleri</name>
    <dbReference type="NCBI Taxonomy" id="10195"/>
    <lineage>
        <taxon>Eukaryota</taxon>
        <taxon>Metazoa</taxon>
        <taxon>Spiralia</taxon>
        <taxon>Gnathifera</taxon>
        <taxon>Rotifera</taxon>
        <taxon>Eurotatoria</taxon>
        <taxon>Monogononta</taxon>
        <taxon>Pseudotrocha</taxon>
        <taxon>Ploima</taxon>
        <taxon>Brachionidae</taxon>
        <taxon>Brachionus</taxon>
    </lineage>
</organism>
<dbReference type="EMBL" id="REGN01002812">
    <property type="protein sequence ID" value="RNA26003.1"/>
    <property type="molecule type" value="Genomic_DNA"/>
</dbReference>
<keyword evidence="4 7" id="KW-0812">Transmembrane</keyword>
<feature type="transmembrane region" description="Helical" evidence="7">
    <location>
        <begin position="297"/>
        <end position="322"/>
    </location>
</feature>
<feature type="transmembrane region" description="Helical" evidence="7">
    <location>
        <begin position="242"/>
        <end position="264"/>
    </location>
</feature>
<dbReference type="GO" id="GO:0005436">
    <property type="term" value="F:sodium:phosphate symporter activity"/>
    <property type="evidence" value="ECO:0007669"/>
    <property type="project" value="InterPro"/>
</dbReference>
<feature type="transmembrane region" description="Helical" evidence="7">
    <location>
        <begin position="361"/>
        <end position="385"/>
    </location>
</feature>
<dbReference type="OrthoDB" id="76259at2759"/>
<gene>
    <name evidence="8" type="ORF">BpHYR1_053554</name>
</gene>
<evidence type="ECO:0000256" key="3">
    <source>
        <dbReference type="ARBA" id="ARBA00022475"/>
    </source>
</evidence>
<feature type="transmembrane region" description="Helical" evidence="7">
    <location>
        <begin position="92"/>
        <end position="114"/>
    </location>
</feature>
<evidence type="ECO:0000256" key="6">
    <source>
        <dbReference type="ARBA" id="ARBA00023136"/>
    </source>
</evidence>
<evidence type="ECO:0000256" key="5">
    <source>
        <dbReference type="ARBA" id="ARBA00022989"/>
    </source>
</evidence>
<comment type="similarity">
    <text evidence="2">Belongs to the SLC34A transporter family.</text>
</comment>
<feature type="transmembrane region" description="Helical" evidence="7">
    <location>
        <begin position="434"/>
        <end position="456"/>
    </location>
</feature>
<comment type="subcellular location">
    <subcellularLocation>
        <location evidence="1">Apical cell membrane</location>
        <topology evidence="1">Multi-pass membrane protein</topology>
    </subcellularLocation>
</comment>
<evidence type="ECO:0000256" key="4">
    <source>
        <dbReference type="ARBA" id="ARBA00022692"/>
    </source>
</evidence>
<keyword evidence="3" id="KW-1003">Cell membrane</keyword>
<dbReference type="GO" id="GO:0044341">
    <property type="term" value="P:sodium-dependent phosphate transport"/>
    <property type="evidence" value="ECO:0007669"/>
    <property type="project" value="InterPro"/>
</dbReference>
<feature type="transmembrane region" description="Helical" evidence="7">
    <location>
        <begin position="406"/>
        <end position="428"/>
    </location>
</feature>
<comment type="caution">
    <text evidence="8">The sequence shown here is derived from an EMBL/GenBank/DDBJ whole genome shotgun (WGS) entry which is preliminary data.</text>
</comment>
<dbReference type="NCBIfam" id="TIGR01013">
    <property type="entry name" value="2a58"/>
    <property type="match status" value="1"/>
</dbReference>
<feature type="transmembrane region" description="Helical" evidence="7">
    <location>
        <begin position="334"/>
        <end position="355"/>
    </location>
</feature>
<reference evidence="8 9" key="1">
    <citation type="journal article" date="2018" name="Sci. Rep.">
        <title>Genomic signatures of local adaptation to the degree of environmental predictability in rotifers.</title>
        <authorList>
            <person name="Franch-Gras L."/>
            <person name="Hahn C."/>
            <person name="Garcia-Roger E.M."/>
            <person name="Carmona M.J."/>
            <person name="Serra M."/>
            <person name="Gomez A."/>
        </authorList>
    </citation>
    <scope>NUCLEOTIDE SEQUENCE [LARGE SCALE GENOMIC DNA]</scope>
    <source>
        <strain evidence="8">HYR1</strain>
    </source>
</reference>